<keyword evidence="1" id="KW-0472">Membrane</keyword>
<organism evidence="2 3">
    <name type="scientific">Aureimonas phyllosphaerae</name>
    <dbReference type="NCBI Taxonomy" id="1166078"/>
    <lineage>
        <taxon>Bacteria</taxon>
        <taxon>Pseudomonadati</taxon>
        <taxon>Pseudomonadota</taxon>
        <taxon>Alphaproteobacteria</taxon>
        <taxon>Hyphomicrobiales</taxon>
        <taxon>Aurantimonadaceae</taxon>
        <taxon>Aureimonas</taxon>
    </lineage>
</organism>
<dbReference type="EMBL" id="JACIDO010000017">
    <property type="protein sequence ID" value="MBB3938081.1"/>
    <property type="molecule type" value="Genomic_DNA"/>
</dbReference>
<sequence>MVTPGHVLRARLSERALARIFMGLFAGGLAVGVAMVGPMLADLKMPAGFYLSVLADPNSYTRMQDGALTSYRLAWLPQIPAQAGLSSAAWTPFVEAVISDVSAHGQEFQAWQAVPALATAPRVTRPAKVFEAGSLDRLSTSGVISIDPDSGITDAVSFVDGRLSWVQVASYGRCRVVTGPSVEKCVTGSVGLKDAIEHIEKFKPATVAASQE</sequence>
<keyword evidence="3" id="KW-1185">Reference proteome</keyword>
<accession>A0A7W6C230</accession>
<feature type="transmembrane region" description="Helical" evidence="1">
    <location>
        <begin position="20"/>
        <end position="41"/>
    </location>
</feature>
<keyword evidence="1" id="KW-1133">Transmembrane helix</keyword>
<evidence type="ECO:0000313" key="2">
    <source>
        <dbReference type="EMBL" id="MBB3938081.1"/>
    </source>
</evidence>
<dbReference type="RefSeq" id="WP_139224725.1">
    <property type="nucleotide sequence ID" value="NZ_FOOA01000028.1"/>
</dbReference>
<comment type="caution">
    <text evidence="2">The sequence shown here is derived from an EMBL/GenBank/DDBJ whole genome shotgun (WGS) entry which is preliminary data.</text>
</comment>
<evidence type="ECO:0000313" key="3">
    <source>
        <dbReference type="Proteomes" id="UP000531216"/>
    </source>
</evidence>
<keyword evidence="1" id="KW-0812">Transmembrane</keyword>
<name>A0A7W6C230_9HYPH</name>
<evidence type="ECO:0000256" key="1">
    <source>
        <dbReference type="SAM" id="Phobius"/>
    </source>
</evidence>
<proteinExistence type="predicted"/>
<gene>
    <name evidence="2" type="ORF">GGR05_004251</name>
</gene>
<protein>
    <submittedName>
        <fullName evidence="2">Uncharacterized protein</fullName>
    </submittedName>
</protein>
<dbReference type="AlphaFoldDB" id="A0A7W6C230"/>
<dbReference type="Proteomes" id="UP000531216">
    <property type="component" value="Unassembled WGS sequence"/>
</dbReference>
<reference evidence="2 3" key="1">
    <citation type="submission" date="2020-08" db="EMBL/GenBank/DDBJ databases">
        <title>Genomic Encyclopedia of Type Strains, Phase IV (KMG-IV): sequencing the most valuable type-strain genomes for metagenomic binning, comparative biology and taxonomic classification.</title>
        <authorList>
            <person name="Goeker M."/>
        </authorList>
    </citation>
    <scope>NUCLEOTIDE SEQUENCE [LARGE SCALE GENOMIC DNA]</scope>
    <source>
        <strain evidence="2 3">DSM 25024</strain>
    </source>
</reference>
<dbReference type="OrthoDB" id="9864307at2"/>